<reference evidence="2" key="1">
    <citation type="journal article" date="2020" name="Nature">
        <title>Giant virus diversity and host interactions through global metagenomics.</title>
        <authorList>
            <person name="Schulz F."/>
            <person name="Roux S."/>
            <person name="Paez-Espino D."/>
            <person name="Jungbluth S."/>
            <person name="Walsh D.A."/>
            <person name="Denef V.J."/>
            <person name="McMahon K.D."/>
            <person name="Konstantinidis K.T."/>
            <person name="Eloe-Fadrosh E.A."/>
            <person name="Kyrpides N.C."/>
            <person name="Woyke T."/>
        </authorList>
    </citation>
    <scope>NUCLEOTIDE SEQUENCE</scope>
    <source>
        <strain evidence="2">GVMAG-M-3300021964-36</strain>
    </source>
</reference>
<organism evidence="2">
    <name type="scientific">viral metagenome</name>
    <dbReference type="NCBI Taxonomy" id="1070528"/>
    <lineage>
        <taxon>unclassified sequences</taxon>
        <taxon>metagenomes</taxon>
        <taxon>organismal metagenomes</taxon>
    </lineage>
</organism>
<dbReference type="AlphaFoldDB" id="A0A6C0CT26"/>
<name>A0A6C0CT26_9ZZZZ</name>
<proteinExistence type="predicted"/>
<protein>
    <submittedName>
        <fullName evidence="2">Uncharacterized protein</fullName>
    </submittedName>
</protein>
<feature type="transmembrane region" description="Helical" evidence="1">
    <location>
        <begin position="47"/>
        <end position="66"/>
    </location>
</feature>
<feature type="transmembrane region" description="Helical" evidence="1">
    <location>
        <begin position="87"/>
        <end position="106"/>
    </location>
</feature>
<evidence type="ECO:0000256" key="1">
    <source>
        <dbReference type="SAM" id="Phobius"/>
    </source>
</evidence>
<keyword evidence="1" id="KW-0812">Transmembrane</keyword>
<keyword evidence="1" id="KW-0472">Membrane</keyword>
<evidence type="ECO:0000313" key="2">
    <source>
        <dbReference type="EMBL" id="QHT07698.1"/>
    </source>
</evidence>
<accession>A0A6C0CT26</accession>
<dbReference type="EMBL" id="MN739484">
    <property type="protein sequence ID" value="QHT07698.1"/>
    <property type="molecule type" value="Genomic_DNA"/>
</dbReference>
<keyword evidence="1" id="KW-1133">Transmembrane helix</keyword>
<sequence>MVVSVVSKNDSNDGLSYARLILDVMFIFLMGLFLLIVFKTFTSNNKMYFAIALSIYLILISMYTILYMSMVKNDALKNSIHHRLISFISVYNVFLAIFMIVVSLSMV</sequence>
<feature type="transmembrane region" description="Helical" evidence="1">
    <location>
        <begin position="20"/>
        <end position="41"/>
    </location>
</feature>